<dbReference type="Proteomes" id="UP000186594">
    <property type="component" value="Unassembled WGS sequence"/>
</dbReference>
<evidence type="ECO:0000256" key="4">
    <source>
        <dbReference type="ARBA" id="ARBA00023015"/>
    </source>
</evidence>
<name>A0A1U7LLR2_NEOID</name>
<keyword evidence="6 9" id="KW-0804">Transcription</keyword>
<keyword evidence="4 9" id="KW-0805">Transcription regulation</keyword>
<evidence type="ECO:0000256" key="2">
    <source>
        <dbReference type="ARBA" id="ARBA00005716"/>
    </source>
</evidence>
<evidence type="ECO:0000256" key="6">
    <source>
        <dbReference type="ARBA" id="ARBA00023163"/>
    </source>
</evidence>
<dbReference type="InterPro" id="IPR019364">
    <property type="entry name" value="Mediatior_Med8_fun/met"/>
</dbReference>
<evidence type="ECO:0000313" key="10">
    <source>
        <dbReference type="EMBL" id="OLL23579.1"/>
    </source>
</evidence>
<dbReference type="EMBL" id="LXFE01001477">
    <property type="protein sequence ID" value="OLL23579.1"/>
    <property type="molecule type" value="Genomic_DNA"/>
</dbReference>
<dbReference type="GO" id="GO:0000978">
    <property type="term" value="F:RNA polymerase II cis-regulatory region sequence-specific DNA binding"/>
    <property type="evidence" value="ECO:0007669"/>
    <property type="project" value="TreeGrafter"/>
</dbReference>
<evidence type="ECO:0000256" key="9">
    <source>
        <dbReference type="RuleBase" id="RU364144"/>
    </source>
</evidence>
<evidence type="ECO:0000256" key="8">
    <source>
        <dbReference type="ARBA" id="ARBA00031261"/>
    </source>
</evidence>
<comment type="similarity">
    <text evidence="2 9">Belongs to the Mediator complex subunit 8 family.</text>
</comment>
<comment type="subcellular location">
    <subcellularLocation>
        <location evidence="1 9">Nucleus</location>
    </subcellularLocation>
</comment>
<dbReference type="GO" id="GO:0070847">
    <property type="term" value="C:core mediator complex"/>
    <property type="evidence" value="ECO:0007669"/>
    <property type="project" value="TreeGrafter"/>
</dbReference>
<evidence type="ECO:0000256" key="7">
    <source>
        <dbReference type="ARBA" id="ARBA00023242"/>
    </source>
</evidence>
<proteinExistence type="inferred from homology"/>
<dbReference type="PANTHER" id="PTHR13074:SF9">
    <property type="entry name" value="MEDIATOR OF RNA POLYMERASE II TRANSCRIPTION SUBUNIT 8"/>
    <property type="match status" value="1"/>
</dbReference>
<protein>
    <recommendedName>
        <fullName evidence="3 9">Mediator of RNA polymerase II transcription subunit 8</fullName>
    </recommendedName>
    <alternativeName>
        <fullName evidence="8 9">Mediator complex subunit 8</fullName>
    </alternativeName>
</protein>
<dbReference type="Gene3D" id="6.10.250.2610">
    <property type="match status" value="1"/>
</dbReference>
<keyword evidence="11" id="KW-1185">Reference proteome</keyword>
<dbReference type="GO" id="GO:0003712">
    <property type="term" value="F:transcription coregulator activity"/>
    <property type="evidence" value="ECO:0007669"/>
    <property type="project" value="InterPro"/>
</dbReference>
<keyword evidence="5 9" id="KW-0010">Activator</keyword>
<sequence length="148" mass="16529">MHQTHSHHGKTTAQIMGLQDRPTLHSTFTILLAQLDSIMKSLSLVASRFRETVVFPEGNFPARAEENLLTTLLRKKVDPSVEEWETEALVNDPAENDDEFREWAAGVTVQAREGKMIGGLAKSETLEQQQIHQTAVDNVLTFMTKGVS</sequence>
<evidence type="ECO:0000256" key="3">
    <source>
        <dbReference type="ARBA" id="ARBA00020637"/>
    </source>
</evidence>
<dbReference type="PANTHER" id="PTHR13074">
    <property type="entry name" value="MEDIATOR OF RNA POLYMERASE II TRANSCRIPTION SUBUNIT 8"/>
    <property type="match status" value="1"/>
</dbReference>
<evidence type="ECO:0000313" key="11">
    <source>
        <dbReference type="Proteomes" id="UP000186594"/>
    </source>
</evidence>
<dbReference type="STRING" id="1198029.A0A1U7LLR2"/>
<keyword evidence="7 9" id="KW-0539">Nucleus</keyword>
<accession>A0A1U7LLR2</accession>
<organism evidence="10 11">
    <name type="scientific">Neolecta irregularis (strain DAH-3)</name>
    <dbReference type="NCBI Taxonomy" id="1198029"/>
    <lineage>
        <taxon>Eukaryota</taxon>
        <taxon>Fungi</taxon>
        <taxon>Dikarya</taxon>
        <taxon>Ascomycota</taxon>
        <taxon>Taphrinomycotina</taxon>
        <taxon>Neolectales</taxon>
        <taxon>Neolectaceae</taxon>
        <taxon>Neolecta</taxon>
    </lineage>
</organism>
<reference evidence="10 11" key="1">
    <citation type="submission" date="2016-04" db="EMBL/GenBank/DDBJ databases">
        <title>Evolutionary innovation and constraint leading to complex multicellularity in the Ascomycota.</title>
        <authorList>
            <person name="Cisse O."/>
            <person name="Nguyen A."/>
            <person name="Hewitt D.A."/>
            <person name="Jedd G."/>
            <person name="Stajich J.E."/>
        </authorList>
    </citation>
    <scope>NUCLEOTIDE SEQUENCE [LARGE SCALE GENOMIC DNA]</scope>
    <source>
        <strain evidence="10 11">DAH-3</strain>
    </source>
</reference>
<dbReference type="GO" id="GO:0006357">
    <property type="term" value="P:regulation of transcription by RNA polymerase II"/>
    <property type="evidence" value="ECO:0007669"/>
    <property type="project" value="InterPro"/>
</dbReference>
<dbReference type="GO" id="GO:0016592">
    <property type="term" value="C:mediator complex"/>
    <property type="evidence" value="ECO:0007669"/>
    <property type="project" value="InterPro"/>
</dbReference>
<dbReference type="AlphaFoldDB" id="A0A1U7LLR2"/>
<comment type="subunit">
    <text evidence="9">Component of the Mediator complex.</text>
</comment>
<gene>
    <name evidence="9" type="primary">MED8</name>
    <name evidence="10" type="ORF">NEOLI_004861</name>
</gene>
<evidence type="ECO:0000256" key="1">
    <source>
        <dbReference type="ARBA" id="ARBA00004123"/>
    </source>
</evidence>
<comment type="function">
    <text evidence="9">Component of the Mediator complex, a coactivator involved in the regulated transcription of nearly all RNA polymerase II-dependent genes. Mediator functions as a bridge to convey information from gene-specific regulatory proteins to the basal RNA polymerase II transcription machinery. Mediator is recruited to promoters by direct interactions with regulatory proteins and serves as a scaffold for the assembly of a functional preinitiation complex with RNA polymerase II and the general transcription factors.</text>
</comment>
<evidence type="ECO:0000256" key="5">
    <source>
        <dbReference type="ARBA" id="ARBA00023159"/>
    </source>
</evidence>
<comment type="caution">
    <text evidence="10">The sequence shown here is derived from an EMBL/GenBank/DDBJ whole genome shotgun (WGS) entry which is preliminary data.</text>
</comment>
<dbReference type="Pfam" id="PF10232">
    <property type="entry name" value="Med8"/>
    <property type="match status" value="1"/>
</dbReference>
<dbReference type="OrthoDB" id="5329317at2759"/>